<dbReference type="OrthoDB" id="2971839at2"/>
<dbReference type="RefSeq" id="WP_093132112.1">
    <property type="nucleotide sequence ID" value="NZ_FOHJ01000002.1"/>
</dbReference>
<gene>
    <name evidence="2" type="ORF">SAMN05421676_102274</name>
</gene>
<dbReference type="STRING" id="237682.SAMN05421676_102274"/>
<accession>A0A1I0AXF6</accession>
<proteinExistence type="predicted"/>
<dbReference type="Proteomes" id="UP000199095">
    <property type="component" value="Unassembled WGS sequence"/>
</dbReference>
<dbReference type="AlphaFoldDB" id="A0A1I0AXF6"/>
<feature type="transmembrane region" description="Helical" evidence="1">
    <location>
        <begin position="12"/>
        <end position="31"/>
    </location>
</feature>
<keyword evidence="3" id="KW-1185">Reference proteome</keyword>
<sequence>MTSILNKAVTFAMILHLLWFTLFFTYIFGFIGLESAFLHPAVWLISPVYGLIISIIALVKKTALEPAILSVIFSFGTFILWSLILGINV</sequence>
<dbReference type="EMBL" id="FOHJ01000002">
    <property type="protein sequence ID" value="SES98472.1"/>
    <property type="molecule type" value="Genomic_DNA"/>
</dbReference>
<evidence type="ECO:0000313" key="3">
    <source>
        <dbReference type="Proteomes" id="UP000199095"/>
    </source>
</evidence>
<feature type="transmembrane region" description="Helical" evidence="1">
    <location>
        <begin position="66"/>
        <end position="87"/>
    </location>
</feature>
<keyword evidence="1" id="KW-0812">Transmembrane</keyword>
<keyword evidence="1" id="KW-1133">Transmembrane helix</keyword>
<protein>
    <submittedName>
        <fullName evidence="2">Uncharacterized protein</fullName>
    </submittedName>
</protein>
<evidence type="ECO:0000256" key="1">
    <source>
        <dbReference type="SAM" id="Phobius"/>
    </source>
</evidence>
<reference evidence="3" key="1">
    <citation type="submission" date="2016-10" db="EMBL/GenBank/DDBJ databases">
        <authorList>
            <person name="Varghese N."/>
            <person name="Submissions S."/>
        </authorList>
    </citation>
    <scope>NUCLEOTIDE SEQUENCE [LARGE SCALE GENOMIC DNA]</scope>
    <source>
        <strain evidence="3">CGMCC 1.3566</strain>
    </source>
</reference>
<name>A0A1I0AXF6_9BACI</name>
<evidence type="ECO:0000313" key="2">
    <source>
        <dbReference type="EMBL" id="SES98472.1"/>
    </source>
</evidence>
<feature type="transmembrane region" description="Helical" evidence="1">
    <location>
        <begin position="37"/>
        <end position="59"/>
    </location>
</feature>
<keyword evidence="1" id="KW-0472">Membrane</keyword>
<organism evidence="2 3">
    <name type="scientific">Salinibacillus kushneri</name>
    <dbReference type="NCBI Taxonomy" id="237682"/>
    <lineage>
        <taxon>Bacteria</taxon>
        <taxon>Bacillati</taxon>
        <taxon>Bacillota</taxon>
        <taxon>Bacilli</taxon>
        <taxon>Bacillales</taxon>
        <taxon>Bacillaceae</taxon>
        <taxon>Salinibacillus</taxon>
    </lineage>
</organism>